<evidence type="ECO:0000313" key="4">
    <source>
        <dbReference type="Proteomes" id="UP000829720"/>
    </source>
</evidence>
<dbReference type="Gene3D" id="3.10.20.90">
    <property type="entry name" value="Phosphatidylinositol 3-kinase Catalytic Subunit, Chain A, domain 1"/>
    <property type="match status" value="1"/>
</dbReference>
<feature type="domain" description="Ubiquitin-like" evidence="2">
    <location>
        <begin position="123"/>
        <end position="193"/>
    </location>
</feature>
<dbReference type="OrthoDB" id="10265862at2759"/>
<dbReference type="AlphaFoldDB" id="A0A8T3D0U1"/>
<protein>
    <recommendedName>
        <fullName evidence="2">Ubiquitin-like domain-containing protein</fullName>
    </recommendedName>
</protein>
<feature type="compositionally biased region" description="Basic and acidic residues" evidence="1">
    <location>
        <begin position="28"/>
        <end position="39"/>
    </location>
</feature>
<dbReference type="PANTHER" id="PTHR21074:SF0">
    <property type="entry name" value="IQ AND UBIQUITIN-LIKE DOMAIN-CONTAINING PROTEIN"/>
    <property type="match status" value="1"/>
</dbReference>
<feature type="compositionally biased region" description="Acidic residues" evidence="1">
    <location>
        <begin position="49"/>
        <end position="60"/>
    </location>
</feature>
<dbReference type="GO" id="GO:0060271">
    <property type="term" value="P:cilium assembly"/>
    <property type="evidence" value="ECO:0007669"/>
    <property type="project" value="TreeGrafter"/>
</dbReference>
<gene>
    <name evidence="3" type="ORF">AGOR_G00185110</name>
</gene>
<dbReference type="Proteomes" id="UP000829720">
    <property type="component" value="Unassembled WGS sequence"/>
</dbReference>
<dbReference type="InterPro" id="IPR029071">
    <property type="entry name" value="Ubiquitin-like_domsf"/>
</dbReference>
<proteinExistence type="predicted"/>
<organism evidence="3 4">
    <name type="scientific">Albula goreensis</name>
    <dbReference type="NCBI Taxonomy" id="1534307"/>
    <lineage>
        <taxon>Eukaryota</taxon>
        <taxon>Metazoa</taxon>
        <taxon>Chordata</taxon>
        <taxon>Craniata</taxon>
        <taxon>Vertebrata</taxon>
        <taxon>Euteleostomi</taxon>
        <taxon>Actinopterygii</taxon>
        <taxon>Neopterygii</taxon>
        <taxon>Teleostei</taxon>
        <taxon>Albuliformes</taxon>
        <taxon>Albulidae</taxon>
        <taxon>Albula</taxon>
    </lineage>
</organism>
<dbReference type="GO" id="GO:0030317">
    <property type="term" value="P:flagellated sperm motility"/>
    <property type="evidence" value="ECO:0007669"/>
    <property type="project" value="TreeGrafter"/>
</dbReference>
<reference evidence="3" key="1">
    <citation type="submission" date="2021-01" db="EMBL/GenBank/DDBJ databases">
        <authorList>
            <person name="Zahm M."/>
            <person name="Roques C."/>
            <person name="Cabau C."/>
            <person name="Klopp C."/>
            <person name="Donnadieu C."/>
            <person name="Jouanno E."/>
            <person name="Lampietro C."/>
            <person name="Louis A."/>
            <person name="Herpin A."/>
            <person name="Echchiki A."/>
            <person name="Berthelot C."/>
            <person name="Parey E."/>
            <person name="Roest-Crollius H."/>
            <person name="Braasch I."/>
            <person name="Postlethwait J."/>
            <person name="Bobe J."/>
            <person name="Montfort J."/>
            <person name="Bouchez O."/>
            <person name="Begum T."/>
            <person name="Mejri S."/>
            <person name="Adams A."/>
            <person name="Chen W.-J."/>
            <person name="Guiguen Y."/>
        </authorList>
    </citation>
    <scope>NUCLEOTIDE SEQUENCE</scope>
    <source>
        <tissue evidence="3">Blood</tissue>
    </source>
</reference>
<dbReference type="InterPro" id="IPR037695">
    <property type="entry name" value="IQUB"/>
</dbReference>
<dbReference type="GO" id="GO:0031514">
    <property type="term" value="C:motile cilium"/>
    <property type="evidence" value="ECO:0007669"/>
    <property type="project" value="TreeGrafter"/>
</dbReference>
<dbReference type="GO" id="GO:0001669">
    <property type="term" value="C:acrosomal vesicle"/>
    <property type="evidence" value="ECO:0007669"/>
    <property type="project" value="TreeGrafter"/>
</dbReference>
<accession>A0A8T3D0U1</accession>
<sequence length="805" mass="91886">MSEHGNETSENIEEQQNKAAEKSSTLEAGDHAETLEETSKAQSVATEAPDLEALSEDSADECSPVVIAEVNPESFLPVADENNETDCHSEDKITAQSEVNESYHDTNSTFQKKTTFCTDIENSTATVKMLLPEGHVMTVAFAIGLTTGDLKNHFANELKVPSEIMQVTHDGSAVMDSDTLVDLGVQPHGTIQLEMSSIDPENHPIRPIILQTEYNMPDVITVRVQTDTDTFQDVVVEIERATQKKAFLGGYRHKVTGTEFHHSAVQTVAKRRPDRGVETFLRDTQTVETRTQAQQCTRSTATQMTSIGCYVSNMEDKLMTPGPYTTAESCAFKKLWAVILLQKYARRWRAKRYSDQLRHERDQRLAWLESEQERKRKEKEEQIEAEYQRRMNPKTKEDFALLYSALEKWRKEEVDRINSTLTGAKRKYALYKLLNEEAEHIASISQHRLVAAKRNEEKAVQALLSKCAAPKAWKSFDGKIIEMDTQSTIRARELHELYSSLNTQYRNPKDRLGVLLSLRDTIKEHDCKLTQEIMQLIDREADLMTREIKSASLEGLRKRISTLFLQYIKTPAFNPEMTRLLRVPPDSQERRKIYRCKGCNSYLPCTGFSLSVSSTRMTRCHRCIELDNEARRREDATLYRNILQHLRRAEAERNPDAKITYLLQEQDLRYLVDVVWGAQSALSASDDMRDLVMVRWNRLEEWSPWNCVLLNKDEARAHLKMDNIHQAYGKAFIQSIQQKHMLARNYFSEIPAMAERFENMDCLPTAAQSSLDVSKPVSTATEIQTPGPSASPTLDTQANMKEPSS</sequence>
<dbReference type="SUPFAM" id="SSF54236">
    <property type="entry name" value="Ubiquitin-like"/>
    <property type="match status" value="1"/>
</dbReference>
<dbReference type="Pfam" id="PF25805">
    <property type="entry name" value="IQUB"/>
    <property type="match status" value="1"/>
</dbReference>
<dbReference type="EMBL" id="JAERUA010000017">
    <property type="protein sequence ID" value="KAI1888435.1"/>
    <property type="molecule type" value="Genomic_DNA"/>
</dbReference>
<feature type="region of interest" description="Disordered" evidence="1">
    <location>
        <begin position="1"/>
        <end position="60"/>
    </location>
</feature>
<evidence type="ECO:0000313" key="3">
    <source>
        <dbReference type="EMBL" id="KAI1888435.1"/>
    </source>
</evidence>
<dbReference type="CDD" id="cd17061">
    <property type="entry name" value="Ubl_IQUB"/>
    <property type="match status" value="1"/>
</dbReference>
<evidence type="ECO:0000256" key="1">
    <source>
        <dbReference type="SAM" id="MobiDB-lite"/>
    </source>
</evidence>
<dbReference type="InterPro" id="IPR057887">
    <property type="entry name" value="IQUB_helical"/>
</dbReference>
<evidence type="ECO:0000259" key="2">
    <source>
        <dbReference type="PROSITE" id="PS50053"/>
    </source>
</evidence>
<name>A0A8T3D0U1_9TELE</name>
<keyword evidence="4" id="KW-1185">Reference proteome</keyword>
<dbReference type="PROSITE" id="PS50053">
    <property type="entry name" value="UBIQUITIN_2"/>
    <property type="match status" value="1"/>
</dbReference>
<comment type="caution">
    <text evidence="3">The sequence shown here is derived from an EMBL/GenBank/DDBJ whole genome shotgun (WGS) entry which is preliminary data.</text>
</comment>
<feature type="region of interest" description="Disordered" evidence="1">
    <location>
        <begin position="773"/>
        <end position="805"/>
    </location>
</feature>
<dbReference type="InterPro" id="IPR000626">
    <property type="entry name" value="Ubiquitin-like_dom"/>
</dbReference>
<dbReference type="PANTHER" id="PTHR21074">
    <property type="entry name" value="IQ AND UBIQUITIN-LIKE DOMAIN-CONTAINING PROTEIN"/>
    <property type="match status" value="1"/>
</dbReference>